<evidence type="ECO:0000313" key="2">
    <source>
        <dbReference type="EMBL" id="OHA66923.1"/>
    </source>
</evidence>
<comment type="caution">
    <text evidence="2">The sequence shown here is derived from an EMBL/GenBank/DDBJ whole genome shotgun (WGS) entry which is preliminary data.</text>
</comment>
<dbReference type="EMBL" id="MHTX01000048">
    <property type="protein sequence ID" value="OHA66923.1"/>
    <property type="molecule type" value="Genomic_DNA"/>
</dbReference>
<sequence length="311" mass="33737">MKRTTIAFVSILTAAAAGNFVFWNSVHAASGLSISPLTFELTANPGDLLENTIRIYNPTDSAVAVKMEIEDFTVSGETGQVIIEPAETETYSLTRWVQVSPETFTLEPAEQKIVDFIINVPADAEPGGHYGSLLATTAGVIGENVTGAGVAQKVGSLLLLSVSGAVNENLQVKDFSAPKFLEYGPIKFAMRFENTGTVHVRPKGFITITNWRGKKVADVEFAQKNVIPGATRAVEATWNRKVLFGKYTATLVGSYGVSNTPLEPYVISFWVIPWKIAGGAGFALLLILIFFFFTRKRWGRALKILIRGEGA</sequence>
<evidence type="ECO:0000313" key="3">
    <source>
        <dbReference type="Proteomes" id="UP000179258"/>
    </source>
</evidence>
<accession>A0A1G2R2B3</accession>
<organism evidence="2 3">
    <name type="scientific">Candidatus Wildermuthbacteria bacterium RIFCSPHIGHO2_02_FULL_47_17</name>
    <dbReference type="NCBI Taxonomy" id="1802452"/>
    <lineage>
        <taxon>Bacteria</taxon>
        <taxon>Candidatus Wildermuthiibacteriota</taxon>
    </lineage>
</organism>
<keyword evidence="1" id="KW-1133">Transmembrane helix</keyword>
<feature type="transmembrane region" description="Helical" evidence="1">
    <location>
        <begin position="267"/>
        <end position="293"/>
    </location>
</feature>
<keyword evidence="1" id="KW-0812">Transmembrane</keyword>
<reference evidence="2 3" key="1">
    <citation type="journal article" date="2016" name="Nat. Commun.">
        <title>Thousands of microbial genomes shed light on interconnected biogeochemical processes in an aquifer system.</title>
        <authorList>
            <person name="Anantharaman K."/>
            <person name="Brown C.T."/>
            <person name="Hug L.A."/>
            <person name="Sharon I."/>
            <person name="Castelle C.J."/>
            <person name="Probst A.J."/>
            <person name="Thomas B.C."/>
            <person name="Singh A."/>
            <person name="Wilkins M.J."/>
            <person name="Karaoz U."/>
            <person name="Brodie E.L."/>
            <person name="Williams K.H."/>
            <person name="Hubbard S.S."/>
            <person name="Banfield J.F."/>
        </authorList>
    </citation>
    <scope>NUCLEOTIDE SEQUENCE [LARGE SCALE GENOMIC DNA]</scope>
</reference>
<evidence type="ECO:0008006" key="4">
    <source>
        <dbReference type="Google" id="ProtNLM"/>
    </source>
</evidence>
<keyword evidence="1" id="KW-0472">Membrane</keyword>
<name>A0A1G2R2B3_9BACT</name>
<gene>
    <name evidence="2" type="ORF">A3D59_01695</name>
</gene>
<protein>
    <recommendedName>
        <fullName evidence="4">DUF916 domain-containing protein</fullName>
    </recommendedName>
</protein>
<dbReference type="AlphaFoldDB" id="A0A1G2R2B3"/>
<evidence type="ECO:0000256" key="1">
    <source>
        <dbReference type="SAM" id="Phobius"/>
    </source>
</evidence>
<dbReference type="Proteomes" id="UP000179258">
    <property type="component" value="Unassembled WGS sequence"/>
</dbReference>
<proteinExistence type="predicted"/>